<proteinExistence type="inferred from homology"/>
<dbReference type="InterPro" id="IPR002088">
    <property type="entry name" value="Prenyl_trans_a"/>
</dbReference>
<dbReference type="PROSITE" id="PS51147">
    <property type="entry name" value="PFTA"/>
    <property type="match status" value="4"/>
</dbReference>
<protein>
    <recommendedName>
        <fullName evidence="6">Geranylgeranyl transferase type-2 subunit alpha</fullName>
        <ecNumber evidence="6">2.5.1.60</ecNumber>
    </recommendedName>
    <alternativeName>
        <fullName evidence="6">Geranylgeranyl transferase type II subunit alpha</fullName>
    </alternativeName>
</protein>
<reference evidence="8 9" key="1">
    <citation type="submission" date="2024-09" db="EMBL/GenBank/DDBJ databases">
        <title>Rethinking Asexuality: The Enigmatic Case of Functional Sexual Genes in Lepraria (Stereocaulaceae).</title>
        <authorList>
            <person name="Doellman M."/>
            <person name="Sun Y."/>
            <person name="Barcenas-Pena A."/>
            <person name="Lumbsch H.T."/>
            <person name="Grewe F."/>
        </authorList>
    </citation>
    <scope>NUCLEOTIDE SEQUENCE [LARGE SCALE GENOMIC DNA]</scope>
    <source>
        <strain evidence="8 9">Mercado 3170</strain>
    </source>
</reference>
<accession>A0ABR3ZST9</accession>
<gene>
    <name evidence="8" type="ORF">N7G274_010841</name>
</gene>
<evidence type="ECO:0000313" key="8">
    <source>
        <dbReference type="EMBL" id="KAL2036440.1"/>
    </source>
</evidence>
<comment type="caution">
    <text evidence="8">The sequence shown here is derived from an EMBL/GenBank/DDBJ whole genome shotgun (WGS) entry which is preliminary data.</text>
</comment>
<evidence type="ECO:0000256" key="4">
    <source>
        <dbReference type="ARBA" id="ARBA00022737"/>
    </source>
</evidence>
<dbReference type="Proteomes" id="UP001590950">
    <property type="component" value="Unassembled WGS sequence"/>
</dbReference>
<dbReference type="SUPFAM" id="SSF48439">
    <property type="entry name" value="Protein prenylyltransferase"/>
    <property type="match status" value="1"/>
</dbReference>
<comment type="function">
    <text evidence="6">Catalyzes the transfer of a geranyl-geranyl moiety from geranyl-geranyl pyrophosphate to cysteines occuring in specific C-terminal amino acid sequences.</text>
</comment>
<comment type="catalytic activity">
    <reaction evidence="5 6">
        <text>geranylgeranyl diphosphate + L-cysteinyl-[protein] = S-geranylgeranyl-L-cysteinyl-[protein] + diphosphate</text>
        <dbReference type="Rhea" id="RHEA:21240"/>
        <dbReference type="Rhea" id="RHEA-COMP:10131"/>
        <dbReference type="Rhea" id="RHEA-COMP:11537"/>
        <dbReference type="ChEBI" id="CHEBI:29950"/>
        <dbReference type="ChEBI" id="CHEBI:33019"/>
        <dbReference type="ChEBI" id="CHEBI:57533"/>
        <dbReference type="ChEBI" id="CHEBI:86021"/>
        <dbReference type="EC" id="2.5.1.60"/>
    </reaction>
</comment>
<feature type="region of interest" description="Disordered" evidence="7">
    <location>
        <begin position="1"/>
        <end position="25"/>
    </location>
</feature>
<keyword evidence="3 6" id="KW-0808">Transferase</keyword>
<dbReference type="PANTHER" id="PTHR11129:SF2">
    <property type="entry name" value="GERANYLGERANYL TRANSFERASE TYPE-2 SUBUNIT ALPHA"/>
    <property type="match status" value="1"/>
</dbReference>
<keyword evidence="4" id="KW-0677">Repeat</keyword>
<dbReference type="EMBL" id="JBEFKJ010000086">
    <property type="protein sequence ID" value="KAL2036440.1"/>
    <property type="molecule type" value="Genomic_DNA"/>
</dbReference>
<evidence type="ECO:0000256" key="6">
    <source>
        <dbReference type="RuleBase" id="RU367120"/>
    </source>
</evidence>
<dbReference type="Pfam" id="PF01239">
    <property type="entry name" value="PPTA"/>
    <property type="match status" value="5"/>
</dbReference>
<dbReference type="PANTHER" id="PTHR11129">
    <property type="entry name" value="PROTEIN FARNESYLTRANSFERASE ALPHA SUBUNIT/RAB GERANYLGERANYL TRANSFERASE ALPHA SUBUNIT"/>
    <property type="match status" value="1"/>
</dbReference>
<sequence>MTSHGVPRGSGIQPTTDQDRRKEQQKIRDYKGLVESVNSRVSLLCDVILSRLTPTSIREHQYNVETLELTSKLLKSNPEYFTIWNHRRLIMQHFFEQDSNQTSRTTGDQNQKAVVDMIDDDLAFLLPLLRKFPKCYWIWNYRLWLLEESMHFLSAAEARKLWQQELALAGKVLSLDSRNFHGWGYRRTVVQALDGAVLEGEDSSTSMTEQEFIYTTKMINTNLSNFSAWHTRSKLIPRLLNERRADNEARKNFLDEELELIQRALWAGSDDQSLWFYHQYLMSTFDPRYARDSIAPDLTADERVKYVAQEFDRVQEMLDGAEDCKWIYQSLIQLSILYKSLITNCPVKASSVQTWIDELLRLDPLRAGRWNDLKSSLDN</sequence>
<keyword evidence="2 6" id="KW-0637">Prenyltransferase</keyword>
<keyword evidence="9" id="KW-1185">Reference proteome</keyword>
<dbReference type="Gene3D" id="1.25.40.120">
    <property type="entry name" value="Protein prenylyltransferase"/>
    <property type="match status" value="1"/>
</dbReference>
<name>A0ABR3ZST9_9LECA</name>
<comment type="similarity">
    <text evidence="1 6">Belongs to the protein prenyltransferase subunit alpha family.</text>
</comment>
<evidence type="ECO:0000256" key="5">
    <source>
        <dbReference type="ARBA" id="ARBA00047658"/>
    </source>
</evidence>
<evidence type="ECO:0000256" key="1">
    <source>
        <dbReference type="ARBA" id="ARBA00006734"/>
    </source>
</evidence>
<evidence type="ECO:0000256" key="2">
    <source>
        <dbReference type="ARBA" id="ARBA00022602"/>
    </source>
</evidence>
<dbReference type="EC" id="2.5.1.60" evidence="6"/>
<organism evidence="8 9">
    <name type="scientific">Stereocaulon virgatum</name>
    <dbReference type="NCBI Taxonomy" id="373712"/>
    <lineage>
        <taxon>Eukaryota</taxon>
        <taxon>Fungi</taxon>
        <taxon>Dikarya</taxon>
        <taxon>Ascomycota</taxon>
        <taxon>Pezizomycotina</taxon>
        <taxon>Lecanoromycetes</taxon>
        <taxon>OSLEUM clade</taxon>
        <taxon>Lecanoromycetidae</taxon>
        <taxon>Lecanorales</taxon>
        <taxon>Lecanorineae</taxon>
        <taxon>Stereocaulaceae</taxon>
        <taxon>Stereocaulon</taxon>
    </lineage>
</organism>
<evidence type="ECO:0000256" key="3">
    <source>
        <dbReference type="ARBA" id="ARBA00022679"/>
    </source>
</evidence>
<evidence type="ECO:0000256" key="7">
    <source>
        <dbReference type="SAM" id="MobiDB-lite"/>
    </source>
</evidence>
<evidence type="ECO:0000313" key="9">
    <source>
        <dbReference type="Proteomes" id="UP001590950"/>
    </source>
</evidence>